<evidence type="ECO:0000259" key="1">
    <source>
        <dbReference type="Pfam" id="PF12937"/>
    </source>
</evidence>
<reference evidence="2" key="1">
    <citation type="submission" date="2023-03" db="EMBL/GenBank/DDBJ databases">
        <title>Massive genome expansion in bonnet fungi (Mycena s.s.) driven by repeated elements and novel gene families across ecological guilds.</title>
        <authorList>
            <consortium name="Lawrence Berkeley National Laboratory"/>
            <person name="Harder C.B."/>
            <person name="Miyauchi S."/>
            <person name="Viragh M."/>
            <person name="Kuo A."/>
            <person name="Thoen E."/>
            <person name="Andreopoulos B."/>
            <person name="Lu D."/>
            <person name="Skrede I."/>
            <person name="Drula E."/>
            <person name="Henrissat B."/>
            <person name="Morin E."/>
            <person name="Kohler A."/>
            <person name="Barry K."/>
            <person name="LaButti K."/>
            <person name="Morin E."/>
            <person name="Salamov A."/>
            <person name="Lipzen A."/>
            <person name="Mereny Z."/>
            <person name="Hegedus B."/>
            <person name="Baldrian P."/>
            <person name="Stursova M."/>
            <person name="Weitz H."/>
            <person name="Taylor A."/>
            <person name="Grigoriev I.V."/>
            <person name="Nagy L.G."/>
            <person name="Martin F."/>
            <person name="Kauserud H."/>
        </authorList>
    </citation>
    <scope>NUCLEOTIDE SEQUENCE</scope>
    <source>
        <strain evidence="2">9144</strain>
    </source>
</reference>
<dbReference type="Proteomes" id="UP001219525">
    <property type="component" value="Unassembled WGS sequence"/>
</dbReference>
<dbReference type="AlphaFoldDB" id="A0AAD6UXF4"/>
<evidence type="ECO:0000313" key="2">
    <source>
        <dbReference type="EMBL" id="KAJ7196798.1"/>
    </source>
</evidence>
<dbReference type="InterPro" id="IPR036047">
    <property type="entry name" value="F-box-like_dom_sf"/>
</dbReference>
<accession>A0AAD6UXF4</accession>
<comment type="caution">
    <text evidence="2">The sequence shown here is derived from an EMBL/GenBank/DDBJ whole genome shotgun (WGS) entry which is preliminary data.</text>
</comment>
<feature type="domain" description="F-box" evidence="1">
    <location>
        <begin position="97"/>
        <end position="151"/>
    </location>
</feature>
<sequence>MHAVTAAVTVTNVAFPHDVQGEFQLPSSPCPDLLITNSVPSDFQTNEIYKVILDAEEEGFSLDDEIAGMQRALDRLELQRAKLGDFVEAHRSVVSTIRRLPGEILGEIFSHYLDASASRAHSPEALSHLVGVCVRWRMIALASPMLWRHICPDIREDLSYDSPWEMQRIALQLQRSTPAALSISLHATSVNIIDLLLTESRRWQTLRLNTSPSIIPEAFNHVQG</sequence>
<dbReference type="Gene3D" id="1.20.1280.50">
    <property type="match status" value="1"/>
</dbReference>
<dbReference type="EMBL" id="JARJCW010000081">
    <property type="protein sequence ID" value="KAJ7196798.1"/>
    <property type="molecule type" value="Genomic_DNA"/>
</dbReference>
<proteinExistence type="predicted"/>
<dbReference type="SUPFAM" id="SSF81383">
    <property type="entry name" value="F-box domain"/>
    <property type="match status" value="1"/>
</dbReference>
<keyword evidence="3" id="KW-1185">Reference proteome</keyword>
<dbReference type="Pfam" id="PF12937">
    <property type="entry name" value="F-box-like"/>
    <property type="match status" value="1"/>
</dbReference>
<gene>
    <name evidence="2" type="ORF">GGX14DRAFT_403018</name>
</gene>
<organism evidence="2 3">
    <name type="scientific">Mycena pura</name>
    <dbReference type="NCBI Taxonomy" id="153505"/>
    <lineage>
        <taxon>Eukaryota</taxon>
        <taxon>Fungi</taxon>
        <taxon>Dikarya</taxon>
        <taxon>Basidiomycota</taxon>
        <taxon>Agaricomycotina</taxon>
        <taxon>Agaricomycetes</taxon>
        <taxon>Agaricomycetidae</taxon>
        <taxon>Agaricales</taxon>
        <taxon>Marasmiineae</taxon>
        <taxon>Mycenaceae</taxon>
        <taxon>Mycena</taxon>
    </lineage>
</organism>
<dbReference type="InterPro" id="IPR001810">
    <property type="entry name" value="F-box_dom"/>
</dbReference>
<evidence type="ECO:0000313" key="3">
    <source>
        <dbReference type="Proteomes" id="UP001219525"/>
    </source>
</evidence>
<name>A0AAD6UXF4_9AGAR</name>
<protein>
    <recommendedName>
        <fullName evidence="1">F-box domain-containing protein</fullName>
    </recommendedName>
</protein>